<keyword evidence="1" id="KW-0732">Signal</keyword>
<dbReference type="EMBL" id="SRYD01000036">
    <property type="protein sequence ID" value="TGY73078.1"/>
    <property type="molecule type" value="Genomic_DNA"/>
</dbReference>
<feature type="chain" id="PRO_5020217345" description="Carboxypeptidase-like regulatory domain-containing protein" evidence="1">
    <location>
        <begin position="20"/>
        <end position="434"/>
    </location>
</feature>
<gene>
    <name evidence="2" type="ORF">E5333_09665</name>
</gene>
<dbReference type="RefSeq" id="WP_135993498.1">
    <property type="nucleotide sequence ID" value="NZ_CBFGDC010000003.1"/>
</dbReference>
<reference evidence="2 3" key="1">
    <citation type="submission" date="2019-04" db="EMBL/GenBank/DDBJ databases">
        <title>Microbes associate with the intestines of laboratory mice.</title>
        <authorList>
            <person name="Navarre W."/>
            <person name="Wong E."/>
            <person name="Huang K."/>
            <person name="Tropini C."/>
            <person name="Ng K."/>
            <person name="Yu B."/>
        </authorList>
    </citation>
    <scope>NUCLEOTIDE SEQUENCE [LARGE SCALE GENOMIC DNA]</scope>
    <source>
        <strain evidence="2 3">NM06_A21</strain>
    </source>
</reference>
<proteinExistence type="predicted"/>
<protein>
    <recommendedName>
        <fullName evidence="4">Carboxypeptidase-like regulatory domain-containing protein</fullName>
    </recommendedName>
</protein>
<evidence type="ECO:0008006" key="4">
    <source>
        <dbReference type="Google" id="ProtNLM"/>
    </source>
</evidence>
<organism evidence="2 3">
    <name type="scientific">Muribaculum intestinale</name>
    <dbReference type="NCBI Taxonomy" id="1796646"/>
    <lineage>
        <taxon>Bacteria</taxon>
        <taxon>Pseudomonadati</taxon>
        <taxon>Bacteroidota</taxon>
        <taxon>Bacteroidia</taxon>
        <taxon>Bacteroidales</taxon>
        <taxon>Muribaculaceae</taxon>
        <taxon>Muribaculum</taxon>
    </lineage>
</organism>
<feature type="signal peptide" evidence="1">
    <location>
        <begin position="1"/>
        <end position="19"/>
    </location>
</feature>
<evidence type="ECO:0000256" key="1">
    <source>
        <dbReference type="SAM" id="SignalP"/>
    </source>
</evidence>
<evidence type="ECO:0000313" key="2">
    <source>
        <dbReference type="EMBL" id="TGY73078.1"/>
    </source>
</evidence>
<name>A0A4S2FV21_9BACT</name>
<dbReference type="AlphaFoldDB" id="A0A4S2FV21"/>
<sequence>MSRILLLLSILLSSLNITGKNTVVADALSRMPLPNASVFDRHGKTIGICNPAGEIPYTRPTDYPVTIRHIGFTEKILQKPGADTIFMQENTIQLPEVIVESGRHKVMHMLAYVREYSTLSTYTDTVSLFREKMVDYMLPPDITSRFKGWRKPRILSAKSYYRFTDDEGLDSVSDRCGHHFSWTDWIGIMPEIPLPEKLHKPDIAADTIHGRYTPAEIWMKKHSKVNVDINVIADKAARKWVPALSSFLMGDIDFERFNIRANYTNVAGTTVSPADLSSYSFNIESNGRGRGMFMFNRSDQPLYVTTYAEIYIIEKEYITLQEAKKWERFAPAPDEIGIYEPSEAPPLDSAILTLIDRVNSIDRDDIRLAVAPDHRLGREKIKLNAGQQILKRLKGIFGIDYVNAKRKWKHQWNDFRRERMRHNDGNPPEQQPEG</sequence>
<evidence type="ECO:0000313" key="3">
    <source>
        <dbReference type="Proteomes" id="UP000306630"/>
    </source>
</evidence>
<comment type="caution">
    <text evidence="2">The sequence shown here is derived from an EMBL/GenBank/DDBJ whole genome shotgun (WGS) entry which is preliminary data.</text>
</comment>
<accession>A0A4S2FV21</accession>
<dbReference type="Proteomes" id="UP000306630">
    <property type="component" value="Unassembled WGS sequence"/>
</dbReference>